<dbReference type="InterPro" id="IPR001509">
    <property type="entry name" value="Epimerase_deHydtase"/>
</dbReference>
<accession>A0A1S3UA23</accession>
<reference evidence="5" key="1">
    <citation type="journal article" date="2014" name="Nat. Commun.">
        <title>Genome sequence of mungbean and insights into evolution within Vigna species.</title>
        <authorList>
            <person name="Kang Y.J."/>
            <person name="Kim S.K."/>
            <person name="Kim M.Y."/>
            <person name="Lestari P."/>
            <person name="Kim K.H."/>
            <person name="Ha B.K."/>
            <person name="Jun T.H."/>
            <person name="Hwang W.J."/>
            <person name="Lee T."/>
            <person name="Lee J."/>
            <person name="Shim S."/>
            <person name="Yoon M.Y."/>
            <person name="Jang Y.E."/>
            <person name="Han K.S."/>
            <person name="Taeprayoon P."/>
            <person name="Yoon N."/>
            <person name="Somta P."/>
            <person name="Tanya P."/>
            <person name="Kim K.S."/>
            <person name="Gwag J.G."/>
            <person name="Moon J.K."/>
            <person name="Lee Y.H."/>
            <person name="Park B.S."/>
            <person name="Bombarely A."/>
            <person name="Doyle J.J."/>
            <person name="Jackson S.A."/>
            <person name="Schafleitner R."/>
            <person name="Srinives P."/>
            <person name="Varshney R.K."/>
            <person name="Lee S.H."/>
        </authorList>
    </citation>
    <scope>NUCLEOTIDE SEQUENCE [LARGE SCALE GENOMIC DNA]</scope>
    <source>
        <strain evidence="5">cv. VC1973A</strain>
    </source>
</reference>
<dbReference type="STRING" id="3916.A0A1S3UA23"/>
<dbReference type="InterPro" id="IPR036291">
    <property type="entry name" value="NAD(P)-bd_dom_sf"/>
</dbReference>
<dbReference type="PANTHER" id="PTHR43574">
    <property type="entry name" value="EPIMERASE-RELATED"/>
    <property type="match status" value="1"/>
</dbReference>
<dbReference type="Pfam" id="PF01370">
    <property type="entry name" value="Epimerase"/>
    <property type="match status" value="1"/>
</dbReference>
<proteinExistence type="inferred from homology"/>
<comment type="similarity">
    <text evidence="1">Belongs to the NAD(P)-dependent epimerase/dehydratase family.</text>
</comment>
<evidence type="ECO:0000256" key="2">
    <source>
        <dbReference type="ARBA" id="ARBA00023027"/>
    </source>
</evidence>
<evidence type="ECO:0000313" key="6">
    <source>
        <dbReference type="RefSeq" id="XP_014502866.1"/>
    </source>
</evidence>
<evidence type="ECO:0000259" key="4">
    <source>
        <dbReference type="Pfam" id="PF01370"/>
    </source>
</evidence>
<protein>
    <submittedName>
        <fullName evidence="6">Uncharacterized protein LOC106763171 isoform X1</fullName>
    </submittedName>
</protein>
<reference evidence="6" key="2">
    <citation type="submission" date="2025-08" db="UniProtKB">
        <authorList>
            <consortium name="RefSeq"/>
        </authorList>
    </citation>
    <scope>IDENTIFICATION</scope>
    <source>
        <tissue evidence="6">Leaf</tissue>
    </source>
</reference>
<dbReference type="Gene3D" id="3.40.50.720">
    <property type="entry name" value="NAD(P)-binding Rossmann-like Domain"/>
    <property type="match status" value="1"/>
</dbReference>
<feature type="domain" description="NAD-dependent epimerase/dehydratase" evidence="4">
    <location>
        <begin position="157"/>
        <end position="277"/>
    </location>
</feature>
<dbReference type="CDD" id="cd05266">
    <property type="entry name" value="SDR_a4"/>
    <property type="match status" value="1"/>
</dbReference>
<evidence type="ECO:0000256" key="3">
    <source>
        <dbReference type="ARBA" id="ARBA00023235"/>
    </source>
</evidence>
<dbReference type="KEGG" id="vra:106763171"/>
<name>A0A1S3UA23_VIGRR</name>
<gene>
    <name evidence="6" type="primary">LOC106763171</name>
</gene>
<evidence type="ECO:0000313" key="5">
    <source>
        <dbReference type="Proteomes" id="UP000087766"/>
    </source>
</evidence>
<keyword evidence="5" id="KW-1185">Reference proteome</keyword>
<evidence type="ECO:0000256" key="1">
    <source>
        <dbReference type="ARBA" id="ARBA00007637"/>
    </source>
</evidence>
<dbReference type="AlphaFoldDB" id="A0A1S3UA23"/>
<dbReference type="Proteomes" id="UP000087766">
    <property type="component" value="Chromosome 6"/>
</dbReference>
<dbReference type="OrthoDB" id="5824at2759"/>
<dbReference type="SUPFAM" id="SSF51735">
    <property type="entry name" value="NAD(P)-binding Rossmann-fold domains"/>
    <property type="match status" value="1"/>
</dbReference>
<keyword evidence="2" id="KW-0520">NAD</keyword>
<sequence>MEIALSIPLQRCHAHNHVGTSFDSISPTLSEKRSMFIIGMGFVGQSLARKLHNQGWLVALHSLPFSIYNFRFKICLMESMIIGRAVSGTCTTHVKKQQLQHMGFHVHLFDANHPDLDILRLLKNYTHILVSVPPLVGIGDPMLQHEELFRRSLVNSDVQWLSYLSSTSVYGDCAGELVDEDYSTNPESELARLRLNSEEGWSNLSYDLGISPLLFRLGGIYGPGRSAIDTIIKQKPMSEGQKRRKHRKYTSRVHVDDICQALMATVDVPSPREVYNIVDDDPAPREEVFEYAMKLVEEKWPGLKLQSVEQSQKEWSRVNPKGDKRVSNARMKRELGVQLLFPDYKSGLKSIIDQIQSPFHCH</sequence>
<organism evidence="5 6">
    <name type="scientific">Vigna radiata var. radiata</name>
    <name type="common">Mung bean</name>
    <name type="synonym">Phaseolus aureus</name>
    <dbReference type="NCBI Taxonomy" id="3916"/>
    <lineage>
        <taxon>Eukaryota</taxon>
        <taxon>Viridiplantae</taxon>
        <taxon>Streptophyta</taxon>
        <taxon>Embryophyta</taxon>
        <taxon>Tracheophyta</taxon>
        <taxon>Spermatophyta</taxon>
        <taxon>Magnoliopsida</taxon>
        <taxon>eudicotyledons</taxon>
        <taxon>Gunneridae</taxon>
        <taxon>Pentapetalae</taxon>
        <taxon>rosids</taxon>
        <taxon>fabids</taxon>
        <taxon>Fabales</taxon>
        <taxon>Fabaceae</taxon>
        <taxon>Papilionoideae</taxon>
        <taxon>50 kb inversion clade</taxon>
        <taxon>NPAAA clade</taxon>
        <taxon>indigoferoid/millettioid clade</taxon>
        <taxon>Phaseoleae</taxon>
        <taxon>Vigna</taxon>
    </lineage>
</organism>
<dbReference type="GO" id="GO:0016853">
    <property type="term" value="F:isomerase activity"/>
    <property type="evidence" value="ECO:0007669"/>
    <property type="project" value="UniProtKB-KW"/>
</dbReference>
<keyword evidence="3" id="KW-0413">Isomerase</keyword>
<dbReference type="RefSeq" id="XP_014502866.1">
    <property type="nucleotide sequence ID" value="XM_014647380.2"/>
</dbReference>
<dbReference type="GeneID" id="106763171"/>